<dbReference type="AlphaFoldDB" id="A0A9P5ZMJ2"/>
<dbReference type="Gene3D" id="1.20.1280.50">
    <property type="match status" value="1"/>
</dbReference>
<comment type="caution">
    <text evidence="1">The sequence shown here is derived from an EMBL/GenBank/DDBJ whole genome shotgun (WGS) entry which is preliminary data.</text>
</comment>
<evidence type="ECO:0000313" key="1">
    <source>
        <dbReference type="EMBL" id="KAF9490504.1"/>
    </source>
</evidence>
<evidence type="ECO:0008006" key="3">
    <source>
        <dbReference type="Google" id="ProtNLM"/>
    </source>
</evidence>
<gene>
    <name evidence="1" type="ORF">BDN71DRAFT_1511249</name>
</gene>
<organism evidence="1 2">
    <name type="scientific">Pleurotus eryngii</name>
    <name type="common">Boletus of the steppes</name>
    <dbReference type="NCBI Taxonomy" id="5323"/>
    <lineage>
        <taxon>Eukaryota</taxon>
        <taxon>Fungi</taxon>
        <taxon>Dikarya</taxon>
        <taxon>Basidiomycota</taxon>
        <taxon>Agaricomycotina</taxon>
        <taxon>Agaricomycetes</taxon>
        <taxon>Agaricomycetidae</taxon>
        <taxon>Agaricales</taxon>
        <taxon>Pleurotineae</taxon>
        <taxon>Pleurotaceae</taxon>
        <taxon>Pleurotus</taxon>
    </lineage>
</organism>
<proteinExistence type="predicted"/>
<sequence>MIQQSHQYPSRTAEPPAIALPAGTYTAQILPSSHDINTSISSHSSTPFRPKTLMLSANLPDEMLRHIFICLMTLFASMGGGSGQQPWLIVTQVSYQWRRVALSCGELWSIVDLSWPETKKATHVKRAGYHNLDLICTHALHTITIPSRLYLSLDQVEAIQATFRNHEAVMEMRVKLNPRFLTNLKHLELGMKRTPGPLPRGLFVMNSLHTITTITLTNFIMVESIPLLPNLTVLKLDIVQTTTEVILSSLVADLQLQACWLTWATSPHDQNSTIVLLHPPIAMQLRFLDINTSCLAIGKILASFSFPGDCYLGLLYSGSPPETVLSFACSCMADPFKRPLIDKLEVVHDSSVPVNAGDVGFWMVPLHFQFRIDELSEFISVMSALPFQQITKLNLIHGDFMCSKAWVGFLYSFDYVTEVRLSYPSDLLAELLIIEGRRTLFPLLTTLALEV</sequence>
<dbReference type="OrthoDB" id="3248197at2759"/>
<dbReference type="Proteomes" id="UP000807025">
    <property type="component" value="Unassembled WGS sequence"/>
</dbReference>
<reference evidence="1" key="1">
    <citation type="submission" date="2020-11" db="EMBL/GenBank/DDBJ databases">
        <authorList>
            <consortium name="DOE Joint Genome Institute"/>
            <person name="Ahrendt S."/>
            <person name="Riley R."/>
            <person name="Andreopoulos W."/>
            <person name="Labutti K."/>
            <person name="Pangilinan J."/>
            <person name="Ruiz-Duenas F.J."/>
            <person name="Barrasa J.M."/>
            <person name="Sanchez-Garcia M."/>
            <person name="Camarero S."/>
            <person name="Miyauchi S."/>
            <person name="Serrano A."/>
            <person name="Linde D."/>
            <person name="Babiker R."/>
            <person name="Drula E."/>
            <person name="Ayuso-Fernandez I."/>
            <person name="Pacheco R."/>
            <person name="Padilla G."/>
            <person name="Ferreira P."/>
            <person name="Barriuso J."/>
            <person name="Kellner H."/>
            <person name="Castanera R."/>
            <person name="Alfaro M."/>
            <person name="Ramirez L."/>
            <person name="Pisabarro A.G."/>
            <person name="Kuo A."/>
            <person name="Tritt A."/>
            <person name="Lipzen A."/>
            <person name="He G."/>
            <person name="Yan M."/>
            <person name="Ng V."/>
            <person name="Cullen D."/>
            <person name="Martin F."/>
            <person name="Rosso M.-N."/>
            <person name="Henrissat B."/>
            <person name="Hibbett D."/>
            <person name="Martinez A.T."/>
            <person name="Grigoriev I.V."/>
        </authorList>
    </citation>
    <scope>NUCLEOTIDE SEQUENCE</scope>
    <source>
        <strain evidence="1">ATCC 90797</strain>
    </source>
</reference>
<accession>A0A9P5ZMJ2</accession>
<keyword evidence="2" id="KW-1185">Reference proteome</keyword>
<protein>
    <recommendedName>
        <fullName evidence="3">F-box domain-containing protein</fullName>
    </recommendedName>
</protein>
<name>A0A9P5ZMJ2_PLEER</name>
<evidence type="ECO:0000313" key="2">
    <source>
        <dbReference type="Proteomes" id="UP000807025"/>
    </source>
</evidence>
<dbReference type="EMBL" id="MU154640">
    <property type="protein sequence ID" value="KAF9490504.1"/>
    <property type="molecule type" value="Genomic_DNA"/>
</dbReference>